<feature type="domain" description="Rhodopsin" evidence="8">
    <location>
        <begin position="107"/>
        <end position="215"/>
    </location>
</feature>
<evidence type="ECO:0000313" key="9">
    <source>
        <dbReference type="EMBL" id="TGO87297.1"/>
    </source>
</evidence>
<evidence type="ECO:0000256" key="7">
    <source>
        <dbReference type="SAM" id="Phobius"/>
    </source>
</evidence>
<feature type="transmembrane region" description="Helical" evidence="7">
    <location>
        <begin position="50"/>
        <end position="71"/>
    </location>
</feature>
<feature type="region of interest" description="Disordered" evidence="6">
    <location>
        <begin position="236"/>
        <end position="259"/>
    </location>
</feature>
<keyword evidence="4 7" id="KW-0472">Membrane</keyword>
<dbReference type="AlphaFoldDB" id="A0A4Z1KMH8"/>
<feature type="transmembrane region" description="Helical" evidence="7">
    <location>
        <begin position="12"/>
        <end position="38"/>
    </location>
</feature>
<protein>
    <recommendedName>
        <fullName evidence="8">Rhodopsin domain-containing protein</fullName>
    </recommendedName>
</protein>
<evidence type="ECO:0000256" key="4">
    <source>
        <dbReference type="ARBA" id="ARBA00023136"/>
    </source>
</evidence>
<comment type="subcellular location">
    <subcellularLocation>
        <location evidence="1">Membrane</location>
        <topology evidence="1">Multi-pass membrane protein</topology>
    </subcellularLocation>
</comment>
<dbReference type="PANTHER" id="PTHR33048">
    <property type="entry name" value="PTH11-LIKE INTEGRAL MEMBRANE PROTEIN (AFU_ORTHOLOGUE AFUA_5G11245)"/>
    <property type="match status" value="1"/>
</dbReference>
<evidence type="ECO:0000256" key="6">
    <source>
        <dbReference type="SAM" id="MobiDB-lite"/>
    </source>
</evidence>
<evidence type="ECO:0000256" key="2">
    <source>
        <dbReference type="ARBA" id="ARBA00022692"/>
    </source>
</evidence>
<feature type="region of interest" description="Disordered" evidence="6">
    <location>
        <begin position="287"/>
        <end position="311"/>
    </location>
</feature>
<proteinExistence type="inferred from homology"/>
<evidence type="ECO:0000313" key="10">
    <source>
        <dbReference type="Proteomes" id="UP000297280"/>
    </source>
</evidence>
<keyword evidence="2 7" id="KW-0812">Transmembrane</keyword>
<keyword evidence="10" id="KW-1185">Reference proteome</keyword>
<evidence type="ECO:0000259" key="8">
    <source>
        <dbReference type="Pfam" id="PF20684"/>
    </source>
</evidence>
<evidence type="ECO:0000256" key="3">
    <source>
        <dbReference type="ARBA" id="ARBA00022989"/>
    </source>
</evidence>
<dbReference type="InterPro" id="IPR049326">
    <property type="entry name" value="Rhodopsin_dom_fungi"/>
</dbReference>
<dbReference type="GO" id="GO:0016020">
    <property type="term" value="C:membrane"/>
    <property type="evidence" value="ECO:0007669"/>
    <property type="project" value="UniProtKB-SubCell"/>
</dbReference>
<evidence type="ECO:0000256" key="1">
    <source>
        <dbReference type="ARBA" id="ARBA00004141"/>
    </source>
</evidence>
<dbReference type="Proteomes" id="UP000297280">
    <property type="component" value="Unassembled WGS sequence"/>
</dbReference>
<dbReference type="InterPro" id="IPR052337">
    <property type="entry name" value="SAT4-like"/>
</dbReference>
<reference evidence="9 10" key="1">
    <citation type="submission" date="2017-12" db="EMBL/GenBank/DDBJ databases">
        <title>Comparative genomics of Botrytis spp.</title>
        <authorList>
            <person name="Valero-Jimenez C.A."/>
            <person name="Tapia P."/>
            <person name="Veloso J."/>
            <person name="Silva-Moreno E."/>
            <person name="Staats M."/>
            <person name="Valdes J.H."/>
            <person name="Van Kan J.A.L."/>
        </authorList>
    </citation>
    <scope>NUCLEOTIDE SEQUENCE [LARGE SCALE GENOMIC DNA]</scope>
    <source>
        <strain evidence="9 10">MUCL3349</strain>
    </source>
</reference>
<gene>
    <name evidence="9" type="ORF">BPOR_0236g00200</name>
</gene>
<comment type="similarity">
    <text evidence="5">Belongs to the SAT4 family.</text>
</comment>
<organism evidence="9 10">
    <name type="scientific">Botrytis porri</name>
    <dbReference type="NCBI Taxonomy" id="87229"/>
    <lineage>
        <taxon>Eukaryota</taxon>
        <taxon>Fungi</taxon>
        <taxon>Dikarya</taxon>
        <taxon>Ascomycota</taxon>
        <taxon>Pezizomycotina</taxon>
        <taxon>Leotiomycetes</taxon>
        <taxon>Helotiales</taxon>
        <taxon>Sclerotiniaceae</taxon>
        <taxon>Botrytis</taxon>
    </lineage>
</organism>
<dbReference type="PANTHER" id="PTHR33048:SF18">
    <property type="entry name" value="INTEGRAL MEMBRANE PROTEIN"/>
    <property type="match status" value="1"/>
</dbReference>
<feature type="transmembrane region" description="Helical" evidence="7">
    <location>
        <begin position="147"/>
        <end position="168"/>
    </location>
</feature>
<feature type="transmembrane region" description="Helical" evidence="7">
    <location>
        <begin position="111"/>
        <end position="135"/>
    </location>
</feature>
<evidence type="ECO:0000256" key="5">
    <source>
        <dbReference type="ARBA" id="ARBA00038359"/>
    </source>
</evidence>
<comment type="caution">
    <text evidence="9">The sequence shown here is derived from an EMBL/GenBank/DDBJ whole genome shotgun (WGS) entry which is preliminary data.</text>
</comment>
<dbReference type="EMBL" id="PQXO01000236">
    <property type="protein sequence ID" value="TGO87297.1"/>
    <property type="molecule type" value="Genomic_DNA"/>
</dbReference>
<dbReference type="Pfam" id="PF20684">
    <property type="entry name" value="Fung_rhodopsin"/>
    <property type="match status" value="1"/>
</dbReference>
<name>A0A4Z1KMH8_9HELO</name>
<dbReference type="STRING" id="87229.A0A4Z1KMH8"/>
<keyword evidence="3 7" id="KW-1133">Transmembrane helix</keyword>
<feature type="compositionally biased region" description="Polar residues" evidence="6">
    <location>
        <begin position="248"/>
        <end position="259"/>
    </location>
</feature>
<sequence>MDQTTSTKSPSLVTTALIIVTIIFPIISAVAIWLRVLARLKSKQPFLADDHFIFISWFLSLALSILVWVYASKSGINYYNVDFVTGTEASLEIDPVAFPLTKVSLRFNDTAFGLAQVATSFTLDILVLCLPIPAISRLNMKRNRKMAIIMIFWLGAFCAVASIVRTVLLRESIQEVISSNAYARVANQSKQYIFLVVEPNVSILAASLPTYGPLFTSGKGLESFFRSARSFFSLSGRGSGGRSHRIYESSTSNDPNKNQFTESQVELHRIENWSKTGIQEAHVSHSSEVTSMPSNLQNGISVTRGVTVRTE</sequence>
<feature type="compositionally biased region" description="Polar residues" evidence="6">
    <location>
        <begin position="287"/>
        <end position="301"/>
    </location>
</feature>
<accession>A0A4Z1KMH8</accession>